<organism evidence="2 3">
    <name type="scientific">Caenorhabditis remanei</name>
    <name type="common">Caenorhabditis vulgaris</name>
    <dbReference type="NCBI Taxonomy" id="31234"/>
    <lineage>
        <taxon>Eukaryota</taxon>
        <taxon>Metazoa</taxon>
        <taxon>Ecdysozoa</taxon>
        <taxon>Nematoda</taxon>
        <taxon>Chromadorea</taxon>
        <taxon>Rhabditida</taxon>
        <taxon>Rhabditina</taxon>
        <taxon>Rhabditomorpha</taxon>
        <taxon>Rhabditoidea</taxon>
        <taxon>Rhabditidae</taxon>
        <taxon>Peloderinae</taxon>
        <taxon>Caenorhabditis</taxon>
    </lineage>
</organism>
<evidence type="ECO:0000313" key="2">
    <source>
        <dbReference type="EMBL" id="KAF1756442.1"/>
    </source>
</evidence>
<keyword evidence="1" id="KW-0472">Membrane</keyword>
<protein>
    <submittedName>
        <fullName evidence="2">Uncharacterized protein</fullName>
    </submittedName>
</protein>
<comment type="caution">
    <text evidence="2">The sequence shown here is derived from an EMBL/GenBank/DDBJ whole genome shotgun (WGS) entry which is preliminary data.</text>
</comment>
<sequence>MKEHTRRVNDCIFRWRFIFIVISNDYERLWGSDNSRIGCCPTTMTLKTQETTKTVRNQSETYISSRIWIKWDRKFCPVGDGILFGVGGSSGLDSRLGASGDWVTVDQDSDENGINVGNPDDVVGSVVVGTSAVGVIVSKEDLEAPPTLASPEFEPGFRFKFEFELGVHVASTLVGGAVAPNVNNSVAPLKDYQLSEFNISYVEMQLVTCSIAIILVFAFKFPL</sequence>
<dbReference type="RefSeq" id="XP_053584249.1">
    <property type="nucleotide sequence ID" value="XM_053729477.1"/>
</dbReference>
<evidence type="ECO:0000313" key="3">
    <source>
        <dbReference type="Proteomes" id="UP000483820"/>
    </source>
</evidence>
<dbReference type="GeneID" id="78775644"/>
<reference evidence="2 3" key="1">
    <citation type="submission" date="2019-12" db="EMBL/GenBank/DDBJ databases">
        <title>Chromosome-level assembly of the Caenorhabditis remanei genome.</title>
        <authorList>
            <person name="Teterina A.A."/>
            <person name="Willis J.H."/>
            <person name="Phillips P.C."/>
        </authorList>
    </citation>
    <scope>NUCLEOTIDE SEQUENCE [LARGE SCALE GENOMIC DNA]</scope>
    <source>
        <strain evidence="2 3">PX506</strain>
        <tissue evidence="2">Whole organism</tissue>
    </source>
</reference>
<proteinExistence type="predicted"/>
<keyword evidence="1" id="KW-1133">Transmembrane helix</keyword>
<dbReference type="EMBL" id="WUAV01000004">
    <property type="protein sequence ID" value="KAF1756442.1"/>
    <property type="molecule type" value="Genomic_DNA"/>
</dbReference>
<feature type="transmembrane region" description="Helical" evidence="1">
    <location>
        <begin position="199"/>
        <end position="219"/>
    </location>
</feature>
<name>A0A6A5GPY9_CAERE</name>
<gene>
    <name evidence="2" type="ORF">GCK72_012895</name>
</gene>
<evidence type="ECO:0000256" key="1">
    <source>
        <dbReference type="SAM" id="Phobius"/>
    </source>
</evidence>
<accession>A0A6A5GPY9</accession>
<dbReference type="AlphaFoldDB" id="A0A6A5GPY9"/>
<dbReference type="KEGG" id="crq:GCK72_012895"/>
<dbReference type="Proteomes" id="UP000483820">
    <property type="component" value="Chromosome IV"/>
</dbReference>
<keyword evidence="1" id="KW-0812">Transmembrane</keyword>
<dbReference type="CTD" id="78775644"/>